<protein>
    <submittedName>
        <fullName evidence="1">Uncharacterized protein</fullName>
    </submittedName>
</protein>
<evidence type="ECO:0000313" key="1">
    <source>
        <dbReference type="EMBL" id="KAK3716657.1"/>
    </source>
</evidence>
<dbReference type="EMBL" id="JAUTXU010000041">
    <property type="protein sequence ID" value="KAK3716657.1"/>
    <property type="molecule type" value="Genomic_DNA"/>
</dbReference>
<organism evidence="1 2">
    <name type="scientific">Vermiconidia calcicola</name>
    <dbReference type="NCBI Taxonomy" id="1690605"/>
    <lineage>
        <taxon>Eukaryota</taxon>
        <taxon>Fungi</taxon>
        <taxon>Dikarya</taxon>
        <taxon>Ascomycota</taxon>
        <taxon>Pezizomycotina</taxon>
        <taxon>Dothideomycetes</taxon>
        <taxon>Dothideomycetidae</taxon>
        <taxon>Mycosphaerellales</taxon>
        <taxon>Extremaceae</taxon>
        <taxon>Vermiconidia</taxon>
    </lineage>
</organism>
<sequence>MSPTKTDSASKDRCDMFPRHHGHNVFPNSPFFSKLLRHAHRQRVAVRDHHLEATKTYGDVLSDALALRSLLERTLSLGVLERLRAGDEVYIGVLAAGGYEFTVAMVAALAIGAAVVPMNLVQRQGDRIPHIDVAECLRHCFVRLQPTNIVISSDRPLNDSTAGVVIFTSGTTGRPKGSVLRRAYIHEAGLNVADGYDIRPSDVLLHVLPVHHATGLGTSFFPWLISGACIEFRTHGGFDPAWVWDRLRQGGVTVFSGVPTIYMRLMWHYQKEIAHLSQANREAYDAGAASLRTLLCGSSALQQAVQGFWTKLRNGQPILVRYGSSEVPGLTRVAANADVRTIPKGSVGSPSPGVDVKLSEDGELLIKSPLMFSGYLFDEDATRAAHDADGWFKTGDICRRDGNFLFIIGRASVDIIKSGGYKIGALEIERACLQLRYVREAAVLGVEDEEYGQRVAAIITLAQHRQTSSPGGPSKRTLSLDQLRVDLRNVIPAYKLPTLLTVVDGELPKGETGKVQKKILGPQLFPTPGWRNDSNVQVWNHNRDTAKAKI</sequence>
<reference evidence="1" key="1">
    <citation type="submission" date="2023-07" db="EMBL/GenBank/DDBJ databases">
        <title>Black Yeasts Isolated from many extreme environments.</title>
        <authorList>
            <person name="Coleine C."/>
            <person name="Stajich J.E."/>
            <person name="Selbmann L."/>
        </authorList>
    </citation>
    <scope>NUCLEOTIDE SEQUENCE</scope>
    <source>
        <strain evidence="1">CCFEE 5714</strain>
    </source>
</reference>
<evidence type="ECO:0000313" key="2">
    <source>
        <dbReference type="Proteomes" id="UP001281147"/>
    </source>
</evidence>
<name>A0ACC3NI02_9PEZI</name>
<accession>A0ACC3NI02</accession>
<keyword evidence="2" id="KW-1185">Reference proteome</keyword>
<proteinExistence type="predicted"/>
<comment type="caution">
    <text evidence="1">The sequence shown here is derived from an EMBL/GenBank/DDBJ whole genome shotgun (WGS) entry which is preliminary data.</text>
</comment>
<dbReference type="Proteomes" id="UP001281147">
    <property type="component" value="Unassembled WGS sequence"/>
</dbReference>
<gene>
    <name evidence="1" type="ORF">LTR37_006287</name>
</gene>